<dbReference type="EnsemblPlants" id="ORGLA03G0018800.1">
    <property type="protein sequence ID" value="ORGLA03G0018800.1"/>
    <property type="gene ID" value="ORGLA03G0018800"/>
</dbReference>
<proteinExistence type="predicted"/>
<dbReference type="STRING" id="4538.I1P742"/>
<organism evidence="1 2">
    <name type="scientific">Oryza glaberrima</name>
    <name type="common">African rice</name>
    <dbReference type="NCBI Taxonomy" id="4538"/>
    <lineage>
        <taxon>Eukaryota</taxon>
        <taxon>Viridiplantae</taxon>
        <taxon>Streptophyta</taxon>
        <taxon>Embryophyta</taxon>
        <taxon>Tracheophyta</taxon>
        <taxon>Spermatophyta</taxon>
        <taxon>Magnoliopsida</taxon>
        <taxon>Liliopsida</taxon>
        <taxon>Poales</taxon>
        <taxon>Poaceae</taxon>
        <taxon>BOP clade</taxon>
        <taxon>Oryzoideae</taxon>
        <taxon>Oryzeae</taxon>
        <taxon>Oryzinae</taxon>
        <taxon>Oryza</taxon>
    </lineage>
</organism>
<dbReference type="PANTHER" id="PTHR10492">
    <property type="match status" value="1"/>
</dbReference>
<name>I1P742_ORYGL</name>
<reference evidence="1" key="1">
    <citation type="submission" date="2015-06" db="UniProtKB">
        <authorList>
            <consortium name="EnsemblPlants"/>
        </authorList>
    </citation>
    <scope>IDENTIFICATION</scope>
</reference>
<accession>I1P742</accession>
<dbReference type="Proteomes" id="UP000007306">
    <property type="component" value="Chromosome 3"/>
</dbReference>
<dbReference type="AlphaFoldDB" id="I1P742"/>
<protein>
    <submittedName>
        <fullName evidence="1">Uncharacterized protein</fullName>
    </submittedName>
</protein>
<dbReference type="Gramene" id="ORGLA03G0018800.1">
    <property type="protein sequence ID" value="ORGLA03G0018800.1"/>
    <property type="gene ID" value="ORGLA03G0018800"/>
</dbReference>
<dbReference type="PANTHER" id="PTHR10492:SF94">
    <property type="entry name" value="ATP-DEPENDENT DNA HELICASE"/>
    <property type="match status" value="1"/>
</dbReference>
<evidence type="ECO:0000313" key="2">
    <source>
        <dbReference type="Proteomes" id="UP000007306"/>
    </source>
</evidence>
<keyword evidence="2" id="KW-1185">Reference proteome</keyword>
<dbReference type="HOGENOM" id="CLU_2546330_0_0_1"/>
<evidence type="ECO:0000313" key="1">
    <source>
        <dbReference type="EnsemblPlants" id="ORGLA03G0018800.1"/>
    </source>
</evidence>
<reference evidence="1 2" key="2">
    <citation type="submission" date="2018-04" db="EMBL/GenBank/DDBJ databases">
        <title>OglaRS2 (Oryza glaberrima Reference Sequence Version 2).</title>
        <authorList>
            <person name="Zhang J."/>
            <person name="Kudrna D."/>
            <person name="Lee S."/>
            <person name="Talag J."/>
            <person name="Rajasekar S."/>
            <person name="Wing R.A."/>
        </authorList>
    </citation>
    <scope>NUCLEOTIDE SEQUENCE [LARGE SCALE GENOMIC DNA]</scope>
    <source>
        <strain evidence="1 2">cv. IRGC 96717</strain>
    </source>
</reference>
<sequence>MVLRDIRDLLHSIGKDITKYSLPEVIDIGERCNDVMTEIIEELNVPVDQDHLDIYTSLNDEQRAGFDEIIDHVTNKKSQVFFY</sequence>